<name>A0AAV5TK02_9BILA</name>
<feature type="transmembrane region" description="Helical" evidence="1">
    <location>
        <begin position="228"/>
        <end position="247"/>
    </location>
</feature>
<feature type="non-terminal residue" evidence="2">
    <location>
        <position position="1"/>
    </location>
</feature>
<dbReference type="InterPro" id="IPR019428">
    <property type="entry name" value="7TM_GPCR_serpentine_rcpt_Str"/>
</dbReference>
<gene>
    <name evidence="2" type="ORF">PENTCL1PPCAC_16927</name>
</gene>
<keyword evidence="3" id="KW-1185">Reference proteome</keyword>
<evidence type="ECO:0000313" key="2">
    <source>
        <dbReference type="EMBL" id="GMS94752.1"/>
    </source>
</evidence>
<evidence type="ECO:0000313" key="3">
    <source>
        <dbReference type="Proteomes" id="UP001432027"/>
    </source>
</evidence>
<proteinExistence type="predicted"/>
<sequence>QGFLPLAIMFVPFTIFLGGALTGMNMDYRISLILTGFLWICPVVQIYVSAIKGLELSISLAIMNYVNIFRDGTFAIPLFGPIVPYLPRIVCDIVEQVGLVFTTMLWTIHPATSLLQWMAMCRSHWGTRRRILIGFSFTSAWIVIVAFLVPAFVPTPEFHEELESIARDLYGIRRRLLSWGVVVSARTARMQRNFFIMQMLQSCLPLGILSIPVSLFTIGAVLQTRLDFFTLLLTYTLWLCPIVQAVVQYRFVRQSQIAPQDKSSAASTTQSNQSR</sequence>
<reference evidence="2" key="1">
    <citation type="submission" date="2023-10" db="EMBL/GenBank/DDBJ databases">
        <title>Genome assembly of Pristionchus species.</title>
        <authorList>
            <person name="Yoshida K."/>
            <person name="Sommer R.J."/>
        </authorList>
    </citation>
    <scope>NUCLEOTIDE SEQUENCE</scope>
    <source>
        <strain evidence="2">RS0144</strain>
    </source>
</reference>
<dbReference type="AlphaFoldDB" id="A0AAV5TK02"/>
<protein>
    <recommendedName>
        <fullName evidence="4">G protein-coupled receptor</fullName>
    </recommendedName>
</protein>
<feature type="transmembrane region" description="Helical" evidence="1">
    <location>
        <begin position="30"/>
        <end position="50"/>
    </location>
</feature>
<feature type="non-terminal residue" evidence="2">
    <location>
        <position position="275"/>
    </location>
</feature>
<feature type="transmembrane region" description="Helical" evidence="1">
    <location>
        <begin position="97"/>
        <end position="119"/>
    </location>
</feature>
<dbReference type="EMBL" id="BTSX01000004">
    <property type="protein sequence ID" value="GMS94752.1"/>
    <property type="molecule type" value="Genomic_DNA"/>
</dbReference>
<evidence type="ECO:0000256" key="1">
    <source>
        <dbReference type="SAM" id="Phobius"/>
    </source>
</evidence>
<comment type="caution">
    <text evidence="2">The sequence shown here is derived from an EMBL/GenBank/DDBJ whole genome shotgun (WGS) entry which is preliminary data.</text>
</comment>
<feature type="transmembrane region" description="Helical" evidence="1">
    <location>
        <begin position="200"/>
        <end position="222"/>
    </location>
</feature>
<keyword evidence="1" id="KW-0812">Transmembrane</keyword>
<feature type="transmembrane region" description="Helical" evidence="1">
    <location>
        <begin position="131"/>
        <end position="152"/>
    </location>
</feature>
<dbReference type="Proteomes" id="UP001432027">
    <property type="component" value="Unassembled WGS sequence"/>
</dbReference>
<keyword evidence="1" id="KW-1133">Transmembrane helix</keyword>
<evidence type="ECO:0008006" key="4">
    <source>
        <dbReference type="Google" id="ProtNLM"/>
    </source>
</evidence>
<accession>A0AAV5TK02</accession>
<organism evidence="2 3">
    <name type="scientific">Pristionchus entomophagus</name>
    <dbReference type="NCBI Taxonomy" id="358040"/>
    <lineage>
        <taxon>Eukaryota</taxon>
        <taxon>Metazoa</taxon>
        <taxon>Ecdysozoa</taxon>
        <taxon>Nematoda</taxon>
        <taxon>Chromadorea</taxon>
        <taxon>Rhabditida</taxon>
        <taxon>Rhabditina</taxon>
        <taxon>Diplogasteromorpha</taxon>
        <taxon>Diplogasteroidea</taxon>
        <taxon>Neodiplogasteridae</taxon>
        <taxon>Pristionchus</taxon>
    </lineage>
</organism>
<dbReference type="Pfam" id="PF10326">
    <property type="entry name" value="7TM_GPCR_Str"/>
    <property type="match status" value="1"/>
</dbReference>
<feature type="transmembrane region" description="Helical" evidence="1">
    <location>
        <begin position="6"/>
        <end position="23"/>
    </location>
</feature>
<keyword evidence="1" id="KW-0472">Membrane</keyword>